<dbReference type="Pfam" id="PF10334">
    <property type="entry name" value="BRE4"/>
    <property type="match status" value="1"/>
</dbReference>
<evidence type="ECO:0000259" key="7">
    <source>
        <dbReference type="Pfam" id="PF10337"/>
    </source>
</evidence>
<feature type="transmembrane region" description="Helical" evidence="5">
    <location>
        <begin position="606"/>
        <end position="630"/>
    </location>
</feature>
<accession>A0A9P7ZR80</accession>
<keyword evidence="3 5" id="KW-1133">Transmembrane helix</keyword>
<feature type="domain" description="DUF2421" evidence="6">
    <location>
        <begin position="769"/>
        <end position="981"/>
    </location>
</feature>
<feature type="transmembrane region" description="Helical" evidence="5">
    <location>
        <begin position="152"/>
        <end position="169"/>
    </location>
</feature>
<evidence type="ECO:0000259" key="8">
    <source>
        <dbReference type="Pfam" id="PF13515"/>
    </source>
</evidence>
<dbReference type="InterPro" id="IPR049453">
    <property type="entry name" value="Memb_transporter_dom"/>
</dbReference>
<protein>
    <recommendedName>
        <fullName evidence="11">ER transporter 6TM N-terminal domain-containing protein</fullName>
    </recommendedName>
</protein>
<dbReference type="Pfam" id="PF10337">
    <property type="entry name" value="ArAE_2_N"/>
    <property type="match status" value="1"/>
</dbReference>
<keyword evidence="4 5" id="KW-0472">Membrane</keyword>
<evidence type="ECO:0000256" key="5">
    <source>
        <dbReference type="SAM" id="Phobius"/>
    </source>
</evidence>
<feature type="transmembrane region" description="Helical" evidence="5">
    <location>
        <begin position="662"/>
        <end position="679"/>
    </location>
</feature>
<dbReference type="PANTHER" id="PTHR37994">
    <property type="entry name" value="ARAE_2_N DOMAIN-CONTAINING PROTEIN-RELATED"/>
    <property type="match status" value="1"/>
</dbReference>
<feature type="transmembrane region" description="Helical" evidence="5">
    <location>
        <begin position="636"/>
        <end position="655"/>
    </location>
</feature>
<sequence>MHRHQNGEHPSPQKQRHRLPQWLNHFNAADLKVFARCWVAVWVSMLLIFIQPALNHIGLAAFLATMVLFIVPPASTVLIYLLATLSLLLGMCLAWAWGLVTMKAALAARPDSTTNAKLAELQQQAVATANQTGESVAWEAQVMVYDGFMLDTRVTIIFYVMGCIFIYAVSRLRCANPKFTLTQVFGIIVTDIFMEFGTSLPSFNGTIPSVLVKPAAIGIGLGAVSSLLIWPRSTSHIALTMAENLTRLSKSALQVTLARLHDRQVTIVEAKRLRGQMIATLKAVQPHMAFLPLDVSRGVWNADDIQSLQRHVRKLMFSSLYLIDFHIARLNAAEMLKEKDELQSEDAHDTNITSNTYQIGQRHRQESKDILLALQRPEQHDIQVETRRAMQESTEHILQISSEAVELAAGCIHTGNSCRWFRKPEPARFDSLVVQLRNKREQLQVLQEESIKMTVNRVKEAHRELFDEEGMLKVVDNKSPLLPSMVIAMVLEERINSFATATKQLLDHLERLCSSRQTPRVWFPSRLQYAFSWVRHGGVAVPEGAAAGESSAGMDKDPDEVLEHTEEIRRRLETTRGLKGSSARRNKFSRTVSASYRWLTNPAGMYSLRMVIVTIALTIPATLPATAGFFYREKGIWAVISAQLVLLVYMSDFTFSLVTRTLGTIFGGALGMVAWYIGAGNGPGNPYGMAAITGAMLLPIVWCRLYMPPAFTTAIIMGSATFGLVIGFSWDEGHLQQYGLPGTGYECFWKRVVTVLIGFLAASIVQVIPRPPSATRHACKTLANSIRTLSDHYALLVSHWGRSDKNTHALAVVSGQITLKVASRLLALDPTIANLKLELSSSPFNQNTLKQAQEQCQNINQALGGLLELAAELPLEIQEVLTDATGIKDDRAIGDIMAVLAIIEQALRTGSPLPERLPTPLIARAVESYAATKLRAAIAPKMHIGDGHHRRYCVAMIWHLKFLTAVDDLLLVLKSVLGERHIVYQWEHV</sequence>
<dbReference type="InterPro" id="IPR018823">
    <property type="entry name" value="ArAE_2_N"/>
</dbReference>
<dbReference type="EMBL" id="MU251248">
    <property type="protein sequence ID" value="KAG9256205.1"/>
    <property type="molecule type" value="Genomic_DNA"/>
</dbReference>
<name>A0A9P7ZR80_9HYPO</name>
<evidence type="ECO:0000256" key="2">
    <source>
        <dbReference type="ARBA" id="ARBA00022692"/>
    </source>
</evidence>
<evidence type="ECO:0000313" key="10">
    <source>
        <dbReference type="Proteomes" id="UP000887229"/>
    </source>
</evidence>
<dbReference type="Proteomes" id="UP000887229">
    <property type="component" value="Unassembled WGS sequence"/>
</dbReference>
<feature type="domain" description="Integral membrane bound transporter" evidence="8">
    <location>
        <begin position="630"/>
        <end position="764"/>
    </location>
</feature>
<dbReference type="GO" id="GO:0016020">
    <property type="term" value="C:membrane"/>
    <property type="evidence" value="ECO:0007669"/>
    <property type="project" value="UniProtKB-SubCell"/>
</dbReference>
<evidence type="ECO:0008006" key="11">
    <source>
        <dbReference type="Google" id="ProtNLM"/>
    </source>
</evidence>
<feature type="transmembrane region" description="Helical" evidence="5">
    <location>
        <begin position="56"/>
        <end position="71"/>
    </location>
</feature>
<comment type="subcellular location">
    <subcellularLocation>
        <location evidence="1">Membrane</location>
        <topology evidence="1">Multi-pass membrane protein</topology>
    </subcellularLocation>
</comment>
<evidence type="ECO:0000313" key="9">
    <source>
        <dbReference type="EMBL" id="KAG9256205.1"/>
    </source>
</evidence>
<gene>
    <name evidence="9" type="ORF">F5Z01DRAFT_720236</name>
</gene>
<dbReference type="InterPro" id="IPR018820">
    <property type="entry name" value="BRE4-related_DUF2421"/>
</dbReference>
<comment type="caution">
    <text evidence="9">The sequence shown here is derived from an EMBL/GenBank/DDBJ whole genome shotgun (WGS) entry which is preliminary data.</text>
</comment>
<dbReference type="RefSeq" id="XP_046120129.1">
    <property type="nucleotide sequence ID" value="XM_046266575.1"/>
</dbReference>
<evidence type="ECO:0000256" key="4">
    <source>
        <dbReference type="ARBA" id="ARBA00023136"/>
    </source>
</evidence>
<feature type="domain" description="Putative ER transporter 6TM N-terminal" evidence="7">
    <location>
        <begin position="18"/>
        <end position="448"/>
    </location>
</feature>
<evidence type="ECO:0000259" key="6">
    <source>
        <dbReference type="Pfam" id="PF10334"/>
    </source>
</evidence>
<organism evidence="9 10">
    <name type="scientific">Emericellopsis atlantica</name>
    <dbReference type="NCBI Taxonomy" id="2614577"/>
    <lineage>
        <taxon>Eukaryota</taxon>
        <taxon>Fungi</taxon>
        <taxon>Dikarya</taxon>
        <taxon>Ascomycota</taxon>
        <taxon>Pezizomycotina</taxon>
        <taxon>Sordariomycetes</taxon>
        <taxon>Hypocreomycetidae</taxon>
        <taxon>Hypocreales</taxon>
        <taxon>Bionectriaceae</taxon>
        <taxon>Emericellopsis</taxon>
    </lineage>
</organism>
<feature type="transmembrane region" description="Helical" evidence="5">
    <location>
        <begin position="78"/>
        <end position="100"/>
    </location>
</feature>
<keyword evidence="10" id="KW-1185">Reference proteome</keyword>
<feature type="transmembrane region" description="Helical" evidence="5">
    <location>
        <begin position="748"/>
        <end position="768"/>
    </location>
</feature>
<dbReference type="GeneID" id="70297478"/>
<reference evidence="9" key="1">
    <citation type="journal article" date="2021" name="IMA Fungus">
        <title>Genomic characterization of three marine fungi, including Emericellopsis atlantica sp. nov. with signatures of a generalist lifestyle and marine biomass degradation.</title>
        <authorList>
            <person name="Hagestad O.C."/>
            <person name="Hou L."/>
            <person name="Andersen J.H."/>
            <person name="Hansen E.H."/>
            <person name="Altermark B."/>
            <person name="Li C."/>
            <person name="Kuhnert E."/>
            <person name="Cox R.J."/>
            <person name="Crous P.W."/>
            <person name="Spatafora J.W."/>
            <person name="Lail K."/>
            <person name="Amirebrahimi M."/>
            <person name="Lipzen A."/>
            <person name="Pangilinan J."/>
            <person name="Andreopoulos W."/>
            <person name="Hayes R.D."/>
            <person name="Ng V."/>
            <person name="Grigoriev I.V."/>
            <person name="Jackson S.A."/>
            <person name="Sutton T.D.S."/>
            <person name="Dobson A.D.W."/>
            <person name="Rama T."/>
        </authorList>
    </citation>
    <scope>NUCLEOTIDE SEQUENCE</scope>
    <source>
        <strain evidence="9">TS7</strain>
    </source>
</reference>
<feature type="transmembrane region" description="Helical" evidence="5">
    <location>
        <begin position="710"/>
        <end position="728"/>
    </location>
</feature>
<evidence type="ECO:0000256" key="3">
    <source>
        <dbReference type="ARBA" id="ARBA00022989"/>
    </source>
</evidence>
<dbReference type="OrthoDB" id="2274698at2759"/>
<dbReference type="PANTHER" id="PTHR37994:SF3">
    <property type="entry name" value="ER TRANSPORTER 6TM N-TERMINAL DOMAIN-CONTAINING PROTEIN"/>
    <property type="match status" value="1"/>
</dbReference>
<evidence type="ECO:0000256" key="1">
    <source>
        <dbReference type="ARBA" id="ARBA00004141"/>
    </source>
</evidence>
<proteinExistence type="predicted"/>
<dbReference type="AlphaFoldDB" id="A0A9P7ZR80"/>
<keyword evidence="2 5" id="KW-0812">Transmembrane</keyword>
<dbReference type="Pfam" id="PF13515">
    <property type="entry name" value="FUSC_2"/>
    <property type="match status" value="1"/>
</dbReference>